<proteinExistence type="predicted"/>
<sequence>MASDSPSSSSSHPTNPSLSRIEAINYLVSDTFRESLQELPAGIERSKRLRAVSEALFEDSRRSQSLSSLNHAIQFAREALEELPSGHEDIPSLADRFILYAQTKAVFVPGPESTEGYIIAIQVVIRATQSGPAHDDFVQRLGWAYWARFKLSKSNDDLESVITHIATSVNTLDNVLPESNLVLGLALHTRFTHSKVIDDLNEAIRLLETTLRDPTAGGVNRHVFLMHLVRFCLEGTQHGDTAAGIARLVANAKLALPDIPVGDKKDYVENVLSKAETTLELLQQRPTLDSIFKELGDLNLGAEAGPAPIGKTHVPAGLYSVFPVGENLIRTLELLPGQTNDEIVCKLAVASLNSDTQFEVRHFPTLGVISTK</sequence>
<reference evidence="1" key="1">
    <citation type="submission" date="2022-11" db="EMBL/GenBank/DDBJ databases">
        <title>Genome Sequence of Nemania bipapillata.</title>
        <authorList>
            <person name="Buettner E."/>
        </authorList>
    </citation>
    <scope>NUCLEOTIDE SEQUENCE</scope>
    <source>
        <strain evidence="1">CP14</strain>
    </source>
</reference>
<dbReference type="EMBL" id="JAPESX010001234">
    <property type="protein sequence ID" value="KAJ8116069.1"/>
    <property type="molecule type" value="Genomic_DNA"/>
</dbReference>
<organism evidence="1 2">
    <name type="scientific">Nemania bipapillata</name>
    <dbReference type="NCBI Taxonomy" id="110536"/>
    <lineage>
        <taxon>Eukaryota</taxon>
        <taxon>Fungi</taxon>
        <taxon>Dikarya</taxon>
        <taxon>Ascomycota</taxon>
        <taxon>Pezizomycotina</taxon>
        <taxon>Sordariomycetes</taxon>
        <taxon>Xylariomycetidae</taxon>
        <taxon>Xylariales</taxon>
        <taxon>Xylariaceae</taxon>
        <taxon>Nemania</taxon>
    </lineage>
</organism>
<name>A0ACC2ILR1_9PEZI</name>
<evidence type="ECO:0000313" key="1">
    <source>
        <dbReference type="EMBL" id="KAJ8116069.1"/>
    </source>
</evidence>
<protein>
    <submittedName>
        <fullName evidence="1">Uncharacterized protein</fullName>
    </submittedName>
</protein>
<evidence type="ECO:0000313" key="2">
    <source>
        <dbReference type="Proteomes" id="UP001153334"/>
    </source>
</evidence>
<dbReference type="Proteomes" id="UP001153334">
    <property type="component" value="Unassembled WGS sequence"/>
</dbReference>
<accession>A0ACC2ILR1</accession>
<gene>
    <name evidence="1" type="ORF">ONZ43_g4520</name>
</gene>
<keyword evidence="2" id="KW-1185">Reference proteome</keyword>
<comment type="caution">
    <text evidence="1">The sequence shown here is derived from an EMBL/GenBank/DDBJ whole genome shotgun (WGS) entry which is preliminary data.</text>
</comment>